<name>A0A2P4NZC2_RHIID</name>
<dbReference type="AlphaFoldDB" id="A0A2P4NZC2"/>
<comment type="caution">
    <text evidence="1">The sequence shown here is derived from an EMBL/GenBank/DDBJ whole genome shotgun (WGS) entry which is preliminary data.</text>
</comment>
<evidence type="ECO:0000313" key="1">
    <source>
        <dbReference type="EMBL" id="POG58491.1"/>
    </source>
</evidence>
<organism evidence="1 2">
    <name type="scientific">Rhizophagus irregularis (strain DAOM 181602 / DAOM 197198 / MUCL 43194)</name>
    <name type="common">Arbuscular mycorrhizal fungus</name>
    <name type="synonym">Glomus intraradices</name>
    <dbReference type="NCBI Taxonomy" id="747089"/>
    <lineage>
        <taxon>Eukaryota</taxon>
        <taxon>Fungi</taxon>
        <taxon>Fungi incertae sedis</taxon>
        <taxon>Mucoromycota</taxon>
        <taxon>Glomeromycotina</taxon>
        <taxon>Glomeromycetes</taxon>
        <taxon>Glomerales</taxon>
        <taxon>Glomeraceae</taxon>
        <taxon>Rhizophagus</taxon>
    </lineage>
</organism>
<sequence>MFNRCQIHQRCNDIAVNARSFVCSFKQSDSRYFRSAIVCFGWFGYIRNRSSQVL</sequence>
<keyword evidence="2" id="KW-1185">Reference proteome</keyword>
<proteinExistence type="predicted"/>
<evidence type="ECO:0000313" key="2">
    <source>
        <dbReference type="Proteomes" id="UP000018888"/>
    </source>
</evidence>
<gene>
    <name evidence="1" type="ORF">GLOIN_2v1730074</name>
</gene>
<accession>A0A2P4NZC2</accession>
<protein>
    <submittedName>
        <fullName evidence="1">Uncharacterized protein</fullName>
    </submittedName>
</protein>
<feature type="non-terminal residue" evidence="1">
    <location>
        <position position="54"/>
    </location>
</feature>
<dbReference type="Proteomes" id="UP000018888">
    <property type="component" value="Unassembled WGS sequence"/>
</dbReference>
<dbReference type="EMBL" id="AUPC02000526">
    <property type="protein sequence ID" value="POG58491.1"/>
    <property type="molecule type" value="Genomic_DNA"/>
</dbReference>
<reference evidence="1 2" key="2">
    <citation type="journal article" date="2018" name="New Phytol.">
        <title>High intraspecific genome diversity in the model arbuscular mycorrhizal symbiont Rhizophagus irregularis.</title>
        <authorList>
            <person name="Chen E.C.H."/>
            <person name="Morin E."/>
            <person name="Beaudet D."/>
            <person name="Noel J."/>
            <person name="Yildirir G."/>
            <person name="Ndikumana S."/>
            <person name="Charron P."/>
            <person name="St-Onge C."/>
            <person name="Giorgi J."/>
            <person name="Kruger M."/>
            <person name="Marton T."/>
            <person name="Ropars J."/>
            <person name="Grigoriev I.V."/>
            <person name="Hainaut M."/>
            <person name="Henrissat B."/>
            <person name="Roux C."/>
            <person name="Martin F."/>
            <person name="Corradi N."/>
        </authorList>
    </citation>
    <scope>NUCLEOTIDE SEQUENCE [LARGE SCALE GENOMIC DNA]</scope>
    <source>
        <strain evidence="1 2">DAOM 197198</strain>
    </source>
</reference>
<reference evidence="1 2" key="1">
    <citation type="journal article" date="2013" name="Proc. Natl. Acad. Sci. U.S.A.">
        <title>Genome of an arbuscular mycorrhizal fungus provides insight into the oldest plant symbiosis.</title>
        <authorList>
            <person name="Tisserant E."/>
            <person name="Malbreil M."/>
            <person name="Kuo A."/>
            <person name="Kohler A."/>
            <person name="Symeonidi A."/>
            <person name="Balestrini R."/>
            <person name="Charron P."/>
            <person name="Duensing N."/>
            <person name="Frei Dit Frey N."/>
            <person name="Gianinazzi-Pearson V."/>
            <person name="Gilbert L.B."/>
            <person name="Handa Y."/>
            <person name="Herr J.R."/>
            <person name="Hijri M."/>
            <person name="Koul R."/>
            <person name="Kawaguchi M."/>
            <person name="Krajinski F."/>
            <person name="Lammers P.J."/>
            <person name="Masclaux F.G."/>
            <person name="Murat C."/>
            <person name="Morin E."/>
            <person name="Ndikumana S."/>
            <person name="Pagni M."/>
            <person name="Petitpierre D."/>
            <person name="Requena N."/>
            <person name="Rosikiewicz P."/>
            <person name="Riley R."/>
            <person name="Saito K."/>
            <person name="San Clemente H."/>
            <person name="Shapiro H."/>
            <person name="van Tuinen D."/>
            <person name="Becard G."/>
            <person name="Bonfante P."/>
            <person name="Paszkowski U."/>
            <person name="Shachar-Hill Y.Y."/>
            <person name="Tuskan G.A."/>
            <person name="Young P.W."/>
            <person name="Sanders I.R."/>
            <person name="Henrissat B."/>
            <person name="Rensing S.A."/>
            <person name="Grigoriev I.V."/>
            <person name="Corradi N."/>
            <person name="Roux C."/>
            <person name="Martin F."/>
        </authorList>
    </citation>
    <scope>NUCLEOTIDE SEQUENCE [LARGE SCALE GENOMIC DNA]</scope>
    <source>
        <strain evidence="1 2">DAOM 197198</strain>
    </source>
</reference>